<name>A0A3P5XMT0_STRCB</name>
<keyword evidence="1" id="KW-1133">Transmembrane helix</keyword>
<dbReference type="AlphaFoldDB" id="A0A3P5XMT0"/>
<feature type="transmembrane region" description="Helical" evidence="1">
    <location>
        <begin position="12"/>
        <end position="33"/>
    </location>
</feature>
<evidence type="ECO:0000313" key="2">
    <source>
        <dbReference type="EMBL" id="VDC41795.1"/>
    </source>
</evidence>
<dbReference type="Proteomes" id="UP000280759">
    <property type="component" value="Unassembled WGS sequence"/>
</dbReference>
<keyword evidence="3" id="KW-1185">Reference proteome</keyword>
<gene>
    <name evidence="2" type="ORF">FMV2238Y02_02380</name>
</gene>
<keyword evidence="1" id="KW-0812">Transmembrane</keyword>
<accession>A0A3P5XMT0</accession>
<evidence type="ECO:0000313" key="3">
    <source>
        <dbReference type="Proteomes" id="UP000280759"/>
    </source>
</evidence>
<sequence>MVKEVKKLADDMACLVIWAIILLLLYLLTSGWIWLAVKFVMTVMLIFGVRDWFVDWTLFSLKQKYYKTDE</sequence>
<evidence type="ECO:0000256" key="1">
    <source>
        <dbReference type="SAM" id="Phobius"/>
    </source>
</evidence>
<dbReference type="EMBL" id="UXEP01000003">
    <property type="protein sequence ID" value="VDC41795.1"/>
    <property type="molecule type" value="Genomic_DNA"/>
</dbReference>
<protein>
    <submittedName>
        <fullName evidence="2">Uncharacterized protein</fullName>
    </submittedName>
</protein>
<dbReference type="RefSeq" id="WP_094398258.1">
    <property type="nucleotide sequence ID" value="NZ_UXEP01000003.1"/>
</dbReference>
<keyword evidence="1" id="KW-0472">Membrane</keyword>
<organism evidence="2 3">
    <name type="scientific">Streptococcus canis</name>
    <dbReference type="NCBI Taxonomy" id="1329"/>
    <lineage>
        <taxon>Bacteria</taxon>
        <taxon>Bacillati</taxon>
        <taxon>Bacillota</taxon>
        <taxon>Bacilli</taxon>
        <taxon>Lactobacillales</taxon>
        <taxon>Streptococcaceae</taxon>
        <taxon>Streptococcus</taxon>
    </lineage>
</organism>
<reference evidence="2 3" key="1">
    <citation type="submission" date="2018-10" db="EMBL/GenBank/DDBJ databases">
        <authorList>
            <consortium name="Molecular Microbiology and Infection Unit (UMMI)"/>
            <person name="Machado M."/>
        </authorList>
    </citation>
    <scope>NUCLEOTIDE SEQUENCE [LARGE SCALE GENOMIC DNA]</scope>
    <source>
        <strain evidence="2">FMV2238.02</strain>
    </source>
</reference>
<proteinExistence type="predicted"/>